<keyword evidence="1" id="KW-0812">Transmembrane</keyword>
<evidence type="ECO:0000313" key="3">
    <source>
        <dbReference type="EMBL" id="MBB2181651.1"/>
    </source>
</evidence>
<proteinExistence type="predicted"/>
<gene>
    <name evidence="3" type="ORF">H0486_02010</name>
</gene>
<feature type="domain" description="DUF4097" evidence="2">
    <location>
        <begin position="65"/>
        <end position="270"/>
    </location>
</feature>
<evidence type="ECO:0000313" key="4">
    <source>
        <dbReference type="Proteomes" id="UP000574276"/>
    </source>
</evidence>
<comment type="caution">
    <text evidence="3">The sequence shown here is derived from an EMBL/GenBank/DDBJ whole genome shotgun (WGS) entry which is preliminary data.</text>
</comment>
<sequence>MNSFQRVIKYCATAFAIILAVAIISSIANLVFSIASFGRWRFTPENRNRDNNVNVDFDETFTDVTSLDIQNISGTLRIKTGDSIRVEATDVSDDFTAKVTKNGELVISEDEGGIHFFGFHFSGFGSPNSKITLYLPNDFMADEVKIDTGAGDVTLENLQTDYLYISAGAGNINGYNISASRAKIDGGLGNVKFVNAVLKNADLDNGMGNLEIEGVLFGDSKIDCGIGNVNLKLFGDEKDYYLDIDSGIGTIRLNGSKISAEYKKNKGALNSIEIDGGIGDVTIEIDN</sequence>
<accession>A0A839JYV5</accession>
<organism evidence="3 4">
    <name type="scientific">Variimorphobacter saccharofermentans</name>
    <dbReference type="NCBI Taxonomy" id="2755051"/>
    <lineage>
        <taxon>Bacteria</taxon>
        <taxon>Bacillati</taxon>
        <taxon>Bacillota</taxon>
        <taxon>Clostridia</taxon>
        <taxon>Lachnospirales</taxon>
        <taxon>Lachnospiraceae</taxon>
        <taxon>Variimorphobacter</taxon>
    </lineage>
</organism>
<dbReference type="AlphaFoldDB" id="A0A839JYV5"/>
<evidence type="ECO:0000256" key="1">
    <source>
        <dbReference type="SAM" id="Phobius"/>
    </source>
</evidence>
<keyword evidence="1" id="KW-1133">Transmembrane helix</keyword>
<keyword evidence="1" id="KW-0472">Membrane</keyword>
<protein>
    <submittedName>
        <fullName evidence="3">DUF4097 family beta strand repeat protein</fullName>
    </submittedName>
</protein>
<dbReference type="RefSeq" id="WP_228351420.1">
    <property type="nucleotide sequence ID" value="NZ_JACEGA010000001.1"/>
</dbReference>
<dbReference type="Proteomes" id="UP000574276">
    <property type="component" value="Unassembled WGS sequence"/>
</dbReference>
<dbReference type="Gene3D" id="2.160.20.120">
    <property type="match status" value="1"/>
</dbReference>
<keyword evidence="4" id="KW-1185">Reference proteome</keyword>
<dbReference type="InterPro" id="IPR025164">
    <property type="entry name" value="Toastrack_DUF4097"/>
</dbReference>
<dbReference type="Pfam" id="PF13349">
    <property type="entry name" value="DUF4097"/>
    <property type="match status" value="1"/>
</dbReference>
<evidence type="ECO:0000259" key="2">
    <source>
        <dbReference type="Pfam" id="PF13349"/>
    </source>
</evidence>
<reference evidence="3 4" key="1">
    <citation type="submission" date="2020-07" db="EMBL/GenBank/DDBJ databases">
        <title>Characterization and genome sequencing of isolate MD1, a novel member within the family Lachnospiraceae.</title>
        <authorList>
            <person name="Rettenmaier R."/>
            <person name="Di Bello L."/>
            <person name="Zinser C."/>
            <person name="Scheitz K."/>
            <person name="Liebl W."/>
            <person name="Zverlov V."/>
        </authorList>
    </citation>
    <scope>NUCLEOTIDE SEQUENCE [LARGE SCALE GENOMIC DNA]</scope>
    <source>
        <strain evidence="3 4">MD1</strain>
    </source>
</reference>
<dbReference type="EMBL" id="JACEGA010000001">
    <property type="protein sequence ID" value="MBB2181651.1"/>
    <property type="molecule type" value="Genomic_DNA"/>
</dbReference>
<feature type="transmembrane region" description="Helical" evidence="1">
    <location>
        <begin position="12"/>
        <end position="37"/>
    </location>
</feature>
<name>A0A839JYV5_9FIRM</name>